<dbReference type="AlphaFoldDB" id="A0A931GUF0"/>
<dbReference type="Gene3D" id="2.60.120.200">
    <property type="match status" value="1"/>
</dbReference>
<organism evidence="1 2">
    <name type="scientific">Panacibacter microcysteis</name>
    <dbReference type="NCBI Taxonomy" id="2793269"/>
    <lineage>
        <taxon>Bacteria</taxon>
        <taxon>Pseudomonadati</taxon>
        <taxon>Bacteroidota</taxon>
        <taxon>Chitinophagia</taxon>
        <taxon>Chitinophagales</taxon>
        <taxon>Chitinophagaceae</taxon>
        <taxon>Panacibacter</taxon>
    </lineage>
</organism>
<dbReference type="Pfam" id="PF13385">
    <property type="entry name" value="Laminin_G_3"/>
    <property type="match status" value="1"/>
</dbReference>
<accession>A0A931GUF0</accession>
<gene>
    <name evidence="1" type="ORF">I5907_03640</name>
</gene>
<keyword evidence="2" id="KW-1185">Reference proteome</keyword>
<dbReference type="EMBL" id="JADWYR010000001">
    <property type="protein sequence ID" value="MBG9375310.1"/>
    <property type="molecule type" value="Genomic_DNA"/>
</dbReference>
<evidence type="ECO:0000313" key="2">
    <source>
        <dbReference type="Proteomes" id="UP000628448"/>
    </source>
</evidence>
<protein>
    <submittedName>
        <fullName evidence="1">LamG domain-containing protein</fullName>
    </submittedName>
</protein>
<dbReference type="GO" id="GO:0004553">
    <property type="term" value="F:hydrolase activity, hydrolyzing O-glycosyl compounds"/>
    <property type="evidence" value="ECO:0007669"/>
    <property type="project" value="UniProtKB-ARBA"/>
</dbReference>
<dbReference type="InterPro" id="IPR013320">
    <property type="entry name" value="ConA-like_dom_sf"/>
</dbReference>
<name>A0A931GUF0_9BACT</name>
<dbReference type="RefSeq" id="WP_196989367.1">
    <property type="nucleotide sequence ID" value="NZ_JADWYR010000001.1"/>
</dbReference>
<reference evidence="1" key="1">
    <citation type="submission" date="2020-11" db="EMBL/GenBank/DDBJ databases">
        <title>Bacterial whole genome sequence for Panacibacter sp. DH6.</title>
        <authorList>
            <person name="Le V."/>
            <person name="Ko S."/>
            <person name="Ahn C.-Y."/>
            <person name="Oh H.-M."/>
        </authorList>
    </citation>
    <scope>NUCLEOTIDE SEQUENCE</scope>
    <source>
        <strain evidence="1">DH6</strain>
    </source>
</reference>
<dbReference type="PROSITE" id="PS51257">
    <property type="entry name" value="PROKAR_LIPOPROTEIN"/>
    <property type="match status" value="1"/>
</dbReference>
<dbReference type="SUPFAM" id="SSF49899">
    <property type="entry name" value="Concanavalin A-like lectins/glucanases"/>
    <property type="match status" value="1"/>
</dbReference>
<evidence type="ECO:0000313" key="1">
    <source>
        <dbReference type="EMBL" id="MBG9375310.1"/>
    </source>
</evidence>
<dbReference type="GO" id="GO:0005975">
    <property type="term" value="P:carbohydrate metabolic process"/>
    <property type="evidence" value="ECO:0007669"/>
    <property type="project" value="UniProtKB-ARBA"/>
</dbReference>
<dbReference type="Proteomes" id="UP000628448">
    <property type="component" value="Unassembled WGS sequence"/>
</dbReference>
<comment type="caution">
    <text evidence="1">The sequence shown here is derived from an EMBL/GenBank/DDBJ whole genome shotgun (WGS) entry which is preliminary data.</text>
</comment>
<proteinExistence type="predicted"/>
<sequence length="293" mass="31545">MKINIKNSTGILLAAGVFVLSACQKMERPELKELILDPDPPAYNELKSFWSFENNLEDQGENKLTPESNAVTYVAGVKGQGLQIGDGGYVLLKASTDENVYDNGYIGKPGDTLAALGSFTLSFWMNGVGPVQGGAQGLFSISNSAEFWGNLDLFLENYDGGSEAFLKIHMFNAGVASGNGEEWSEVKIPNALNKWTHIAVVYDASTSKLTVYADGAATGINGKVLGGGNYGKIKYNNFNGMVLGTHQFQTNPSLTNHGPEGWAKSFNGALDQFRLYNKALAASEITNLFTTKE</sequence>